<dbReference type="InterPro" id="IPR043740">
    <property type="entry name" value="DUF5685"/>
</dbReference>
<organism evidence="1 2">
    <name type="scientific">Berryella wangjianweii</name>
    <dbReference type="NCBI Taxonomy" id="2734634"/>
    <lineage>
        <taxon>Bacteria</taxon>
        <taxon>Bacillati</taxon>
        <taxon>Actinomycetota</taxon>
        <taxon>Coriobacteriia</taxon>
        <taxon>Eggerthellales</taxon>
        <taxon>Eggerthellaceae</taxon>
        <taxon>Berryella</taxon>
    </lineage>
</organism>
<accession>A0A6M8J599</accession>
<evidence type="ECO:0000313" key="2">
    <source>
        <dbReference type="Proteomes" id="UP000503297"/>
    </source>
</evidence>
<reference evidence="2" key="1">
    <citation type="submission" date="2020-05" db="EMBL/GenBank/DDBJ databases">
        <title>Novel species in genus Nocardioides.</title>
        <authorList>
            <person name="Zhang G."/>
        </authorList>
    </citation>
    <scope>NUCLEOTIDE SEQUENCE [LARGE SCALE GENOMIC DNA]</scope>
    <source>
        <strain evidence="2">zg-1050</strain>
    </source>
</reference>
<evidence type="ECO:0000313" key="1">
    <source>
        <dbReference type="EMBL" id="QKF06858.1"/>
    </source>
</evidence>
<sequence>MLGFVAPAADALSAEQRERYQQVYCGVCHALGDAAGQVGTLALSNDLTFMALVHLSLYEPPEGEGRSRCVAHPFEGTSFVTGDVVGYAGDMNLALAYHKALDDWRDDRSAAARAWMTLMRARYEGVRARWPRPCAVIEAGLSRLAALEAEAAGGGLCFADEAARTFGAVVGELFALRDDHWAADLRVLGFELGRFIYLMDAAVDGADDARRGRFNALAATQLAAPQLDAGLLRSLLADCAARAAAAFERLPLVQDDQLMRSVLYAGVWAQFNERFGAHGGAAGDDGAPEPAGDALP</sequence>
<dbReference type="Proteomes" id="UP000503297">
    <property type="component" value="Chromosome"/>
</dbReference>
<dbReference type="KEGG" id="bwa:HLV38_01030"/>
<dbReference type="RefSeq" id="WP_172300994.1">
    <property type="nucleotide sequence ID" value="NZ_CP053716.1"/>
</dbReference>
<name>A0A6M8J599_9ACTN</name>
<protein>
    <submittedName>
        <fullName evidence="1">Uncharacterized protein</fullName>
    </submittedName>
</protein>
<gene>
    <name evidence="1" type="ORF">HLV38_01030</name>
</gene>
<dbReference type="Pfam" id="PF18937">
    <property type="entry name" value="DUF5685"/>
    <property type="match status" value="1"/>
</dbReference>
<keyword evidence="2" id="KW-1185">Reference proteome</keyword>
<dbReference type="AlphaFoldDB" id="A0A6M8J599"/>
<proteinExistence type="predicted"/>
<dbReference type="EMBL" id="CP053716">
    <property type="protein sequence ID" value="QKF06858.1"/>
    <property type="molecule type" value="Genomic_DNA"/>
</dbReference>